<evidence type="ECO:0000256" key="1">
    <source>
        <dbReference type="PROSITE-ProRule" id="PRU00042"/>
    </source>
</evidence>
<dbReference type="Proteomes" id="UP001140217">
    <property type="component" value="Unassembled WGS sequence"/>
</dbReference>
<dbReference type="PROSITE" id="PS00028">
    <property type="entry name" value="ZINC_FINGER_C2H2_1"/>
    <property type="match status" value="1"/>
</dbReference>
<keyword evidence="5" id="KW-1185">Reference proteome</keyword>
<evidence type="ECO:0000313" key="5">
    <source>
        <dbReference type="Proteomes" id="UP001140217"/>
    </source>
</evidence>
<keyword evidence="1" id="KW-0862">Zinc</keyword>
<gene>
    <name evidence="4" type="ORF">H4R18_004111</name>
</gene>
<organism evidence="4 5">
    <name type="scientific">Coemansia javaensis</name>
    <dbReference type="NCBI Taxonomy" id="2761396"/>
    <lineage>
        <taxon>Eukaryota</taxon>
        <taxon>Fungi</taxon>
        <taxon>Fungi incertae sedis</taxon>
        <taxon>Zoopagomycota</taxon>
        <taxon>Kickxellomycotina</taxon>
        <taxon>Kickxellomycetes</taxon>
        <taxon>Kickxellales</taxon>
        <taxon>Kickxellaceae</taxon>
        <taxon>Coemansia</taxon>
    </lineage>
</organism>
<reference evidence="4" key="1">
    <citation type="submission" date="2022-07" db="EMBL/GenBank/DDBJ databases">
        <title>Phylogenomic reconstructions and comparative analyses of Kickxellomycotina fungi.</title>
        <authorList>
            <person name="Reynolds N.K."/>
            <person name="Stajich J.E."/>
            <person name="Barry K."/>
            <person name="Grigoriev I.V."/>
            <person name="Crous P."/>
            <person name="Smith M.E."/>
        </authorList>
    </citation>
    <scope>NUCLEOTIDE SEQUENCE</scope>
    <source>
        <strain evidence="4">NBRC 105414</strain>
    </source>
</reference>
<accession>A0A9W8LHL8</accession>
<evidence type="ECO:0000259" key="3">
    <source>
        <dbReference type="PROSITE" id="PS50157"/>
    </source>
</evidence>
<evidence type="ECO:0000313" key="4">
    <source>
        <dbReference type="EMBL" id="KAJ2779270.1"/>
    </source>
</evidence>
<dbReference type="AlphaFoldDB" id="A0A9W8LHL8"/>
<dbReference type="InterPro" id="IPR013087">
    <property type="entry name" value="Znf_C2H2_type"/>
</dbReference>
<feature type="region of interest" description="Disordered" evidence="2">
    <location>
        <begin position="50"/>
        <end position="94"/>
    </location>
</feature>
<name>A0A9W8LHL8_9FUNG</name>
<dbReference type="EMBL" id="JANBUL010000185">
    <property type="protein sequence ID" value="KAJ2779270.1"/>
    <property type="molecule type" value="Genomic_DNA"/>
</dbReference>
<sequence>MSSAPARRRHGSLRRAATVSVRPCSIARVGAPPALDTSIHVVDTLFRQRCHDDDDDGSGGGASPTSLAPTGRASFDSDDTLPCDPPAGGPPKDDALLLSRLMDALFPMPLPGAEPYHAYYVVATLDGRPAIPDRYACPTALCDGGFARFEELQRHWPTHPWNRRGVLLPVAAGGIRRLTFWQHKAAYLRSLLCGPPHPCAEPHQRRRWLRLGPAGPGALPPASDYGDIRLFGPSSYFVSPRVVPIERVRAWEEARRAPASSALPPP</sequence>
<proteinExistence type="predicted"/>
<keyword evidence="1" id="KW-0479">Metal-binding</keyword>
<feature type="domain" description="C2H2-type" evidence="3">
    <location>
        <begin position="135"/>
        <end position="164"/>
    </location>
</feature>
<comment type="caution">
    <text evidence="4">The sequence shown here is derived from an EMBL/GenBank/DDBJ whole genome shotgun (WGS) entry which is preliminary data.</text>
</comment>
<dbReference type="GO" id="GO:0008270">
    <property type="term" value="F:zinc ion binding"/>
    <property type="evidence" value="ECO:0007669"/>
    <property type="project" value="UniProtKB-KW"/>
</dbReference>
<dbReference type="OrthoDB" id="5563127at2759"/>
<dbReference type="PROSITE" id="PS50157">
    <property type="entry name" value="ZINC_FINGER_C2H2_2"/>
    <property type="match status" value="1"/>
</dbReference>
<evidence type="ECO:0000256" key="2">
    <source>
        <dbReference type="SAM" id="MobiDB-lite"/>
    </source>
</evidence>
<keyword evidence="1" id="KW-0863">Zinc-finger</keyword>
<protein>
    <recommendedName>
        <fullName evidence="3">C2H2-type domain-containing protein</fullName>
    </recommendedName>
</protein>